<evidence type="ECO:0000313" key="2">
    <source>
        <dbReference type="EMBL" id="TQF16251.1"/>
    </source>
</evidence>
<gene>
    <name evidence="2" type="ORF">FJV41_09365</name>
</gene>
<organism evidence="2 3">
    <name type="scientific">Myxococcus llanfairpwllgwyngyllgogerychwyrndrobwllllantysiliogogogochensis</name>
    <dbReference type="NCBI Taxonomy" id="2590453"/>
    <lineage>
        <taxon>Bacteria</taxon>
        <taxon>Pseudomonadati</taxon>
        <taxon>Myxococcota</taxon>
        <taxon>Myxococcia</taxon>
        <taxon>Myxococcales</taxon>
        <taxon>Cystobacterineae</taxon>
        <taxon>Myxococcaceae</taxon>
        <taxon>Myxococcus</taxon>
    </lineage>
</organism>
<evidence type="ECO:0000256" key="1">
    <source>
        <dbReference type="SAM" id="MobiDB-lite"/>
    </source>
</evidence>
<evidence type="ECO:0000313" key="3">
    <source>
        <dbReference type="Proteomes" id="UP000315369"/>
    </source>
</evidence>
<sequence>MLSFLLPLLVAVAPATSPEISSANLKKTPAFQDWRGGRFLLDERWVELPEAGLRVGYFVVPSPRTRESSDNPPFHDAFFVVDSRTGQPVAPALVRTSLPLNGCPTMGKVARLIPEPESETSAAVRFGNDAQRCLVRFRRTKEAWVVSLFPDEARSPVETFPEAAVALEKVLGPRDGGARNLSWSYLPNSRWLLAASEGECALWVIDSLTLKLNTTASEAMTREICECLKETVSFGDLYGQLPQTVYSMSWTGGGTALPTCDCTFAQTGEASVTCKEYMGREYSLPEFEEMAEDGRLTKKMEDANRMELEDSRRTHQGLLAANEEALSQWKTGHQKEALAAWTTLYRTWLESGRLVIEGTLDAITVEDTSLRKQMNQQLNATIDLRAEILNNLGFALWSQKEWSQAEAVLDECLALLTETGRERNVLHLNRGDLFRDMGKGPEAIKAYRSFLQRKGTAAQRKHAERELRKLEPGSK</sequence>
<comment type="caution">
    <text evidence="2">The sequence shown here is derived from an EMBL/GenBank/DDBJ whole genome shotgun (WGS) entry which is preliminary data.</text>
</comment>
<dbReference type="EMBL" id="VIFM01000027">
    <property type="protein sequence ID" value="TQF16251.1"/>
    <property type="molecule type" value="Genomic_DNA"/>
</dbReference>
<dbReference type="InterPro" id="IPR011990">
    <property type="entry name" value="TPR-like_helical_dom_sf"/>
</dbReference>
<name>A0A540X4S6_9BACT</name>
<dbReference type="InterPro" id="IPR019734">
    <property type="entry name" value="TPR_rpt"/>
</dbReference>
<dbReference type="OrthoDB" id="696955at2"/>
<accession>A0A540X4S6</accession>
<dbReference type="SMART" id="SM00028">
    <property type="entry name" value="TPR"/>
    <property type="match status" value="2"/>
</dbReference>
<dbReference type="SUPFAM" id="SSF48452">
    <property type="entry name" value="TPR-like"/>
    <property type="match status" value="1"/>
</dbReference>
<feature type="compositionally biased region" description="Basic and acidic residues" evidence="1">
    <location>
        <begin position="461"/>
        <end position="475"/>
    </location>
</feature>
<dbReference type="Gene3D" id="1.25.40.10">
    <property type="entry name" value="Tetratricopeptide repeat domain"/>
    <property type="match status" value="1"/>
</dbReference>
<keyword evidence="3" id="KW-1185">Reference proteome</keyword>
<dbReference type="AlphaFoldDB" id="A0A540X4S6"/>
<reference evidence="2 3" key="1">
    <citation type="submission" date="2019-06" db="EMBL/GenBank/DDBJ databases">
        <authorList>
            <person name="Livingstone P."/>
            <person name="Whitworth D."/>
        </authorList>
    </citation>
    <scope>NUCLEOTIDE SEQUENCE [LARGE SCALE GENOMIC DNA]</scope>
    <source>
        <strain evidence="2 3">AM401</strain>
    </source>
</reference>
<dbReference type="Proteomes" id="UP000315369">
    <property type="component" value="Unassembled WGS sequence"/>
</dbReference>
<proteinExistence type="predicted"/>
<feature type="region of interest" description="Disordered" evidence="1">
    <location>
        <begin position="456"/>
        <end position="475"/>
    </location>
</feature>
<protein>
    <submittedName>
        <fullName evidence="2">Tetratricopeptide repeat protein</fullName>
    </submittedName>
</protein>